<evidence type="ECO:0000256" key="1">
    <source>
        <dbReference type="ARBA" id="ARBA00009199"/>
    </source>
</evidence>
<dbReference type="InterPro" id="IPR036928">
    <property type="entry name" value="AS_sf"/>
</dbReference>
<evidence type="ECO:0000313" key="3">
    <source>
        <dbReference type="EMBL" id="MDE1655872.1"/>
    </source>
</evidence>
<comment type="similarity">
    <text evidence="1">Belongs to the amidase family.</text>
</comment>
<sequence>MAFLEDSVDPLDLSAVQLARLMRTGHLDPVAHTERVLERARSRGAAVGAFTHIAEEFSLRQARAATAQLKEGKGGPLTGVPFPIKDLDDVAGLPTEYGSRAMRGNIATTTGGVAQSILDAGTVTIGKTTTPEFGFVGYTEPAGIAPARTPWDLTCSAGGSSGGAAAAVAAGVVPIAHGNDGGGSVRIPAAHCGVLGIKPSRGLVSPGPASSFFSDSGLATAGVLARTARDLAAGLDVIARRRPGDWSPYPGSGDYLATLDAEFGCGPQSRSRALALADLRVGVLTEPLNVDTEIHPACLEAVARAAEDFGAMGARVEGIARPFGPEAWQSFMPIWQAGAAAIPLPPESESLLTPMSQWLRARGREASAPQLMAGLQGMYAIARRMGEAFAGFDVILSPALGTPPADPTWVCCPDDPAEDFRRQCIVSPWTSSWNMFGPAAVSIPIHRAEVGGTLLPFGVHVGATRFGEEQLLLAIVAALETLDPWPLIRPPHPES</sequence>
<reference evidence="3 4" key="1">
    <citation type="submission" date="2023-02" db="EMBL/GenBank/DDBJ databases">
        <title>Defining the Infant Male Urobiome and Moving Towards Mechanisms in Urobiome Research.</title>
        <authorList>
            <person name="Reasoner S."/>
            <person name="Flores V."/>
            <person name="Van Horn G."/>
            <person name="Morales G."/>
            <person name="Peard L."/>
            <person name="Abelson B."/>
            <person name="Manuel C."/>
            <person name="Lee J."/>
            <person name="Baker B."/>
            <person name="Williams T."/>
            <person name="Schmitz J."/>
            <person name="Clayton D."/>
            <person name="Hadjifrangiskou M."/>
        </authorList>
    </citation>
    <scope>NUCLEOTIDE SEQUENCE [LARGE SCALE GENOMIC DNA]</scope>
    <source>
        <strain evidence="3 4">AS1053</strain>
    </source>
</reference>
<dbReference type="Pfam" id="PF01425">
    <property type="entry name" value="Amidase"/>
    <property type="match status" value="1"/>
</dbReference>
<dbReference type="Gene3D" id="3.90.1300.10">
    <property type="entry name" value="Amidase signature (AS) domain"/>
    <property type="match status" value="1"/>
</dbReference>
<dbReference type="PANTHER" id="PTHR11895:SF7">
    <property type="entry name" value="GLUTAMYL-TRNA(GLN) AMIDOTRANSFERASE SUBUNIT A, MITOCHONDRIAL"/>
    <property type="match status" value="1"/>
</dbReference>
<protein>
    <submittedName>
        <fullName evidence="3">Amidase</fullName>
    </submittedName>
</protein>
<name>A0ABT5V4H5_9ACTO</name>
<dbReference type="InterPro" id="IPR000120">
    <property type="entry name" value="Amidase"/>
</dbReference>
<comment type="caution">
    <text evidence="3">The sequence shown here is derived from an EMBL/GenBank/DDBJ whole genome shotgun (WGS) entry which is preliminary data.</text>
</comment>
<keyword evidence="4" id="KW-1185">Reference proteome</keyword>
<evidence type="ECO:0000259" key="2">
    <source>
        <dbReference type="Pfam" id="PF01425"/>
    </source>
</evidence>
<dbReference type="PANTHER" id="PTHR11895">
    <property type="entry name" value="TRANSAMIDASE"/>
    <property type="match status" value="1"/>
</dbReference>
<organism evidence="3 4">
    <name type="scientific">Actinotignum sanguinis</name>
    <dbReference type="NCBI Taxonomy" id="1445614"/>
    <lineage>
        <taxon>Bacteria</taxon>
        <taxon>Bacillati</taxon>
        <taxon>Actinomycetota</taxon>
        <taxon>Actinomycetes</taxon>
        <taxon>Actinomycetales</taxon>
        <taxon>Actinomycetaceae</taxon>
        <taxon>Actinotignum</taxon>
    </lineage>
</organism>
<dbReference type="RefSeq" id="WP_274778323.1">
    <property type="nucleotide sequence ID" value="NZ_CAUPFG010000001.1"/>
</dbReference>
<gene>
    <name evidence="3" type="ORF">PWJ81_02150</name>
</gene>
<dbReference type="SUPFAM" id="SSF75304">
    <property type="entry name" value="Amidase signature (AS) enzymes"/>
    <property type="match status" value="1"/>
</dbReference>
<dbReference type="InterPro" id="IPR023631">
    <property type="entry name" value="Amidase_dom"/>
</dbReference>
<evidence type="ECO:0000313" key="4">
    <source>
        <dbReference type="Proteomes" id="UP001219297"/>
    </source>
</evidence>
<feature type="domain" description="Amidase" evidence="2">
    <location>
        <begin position="33"/>
        <end position="472"/>
    </location>
</feature>
<dbReference type="Proteomes" id="UP001219297">
    <property type="component" value="Unassembled WGS sequence"/>
</dbReference>
<dbReference type="PROSITE" id="PS00571">
    <property type="entry name" value="AMIDASES"/>
    <property type="match status" value="1"/>
</dbReference>
<dbReference type="EMBL" id="JARBHI010000003">
    <property type="protein sequence ID" value="MDE1655872.1"/>
    <property type="molecule type" value="Genomic_DNA"/>
</dbReference>
<proteinExistence type="inferred from homology"/>
<dbReference type="InterPro" id="IPR020556">
    <property type="entry name" value="Amidase_CS"/>
</dbReference>
<accession>A0ABT5V4H5</accession>